<name>A0A3S4F911_9BRAD</name>
<dbReference type="InterPro" id="IPR036291">
    <property type="entry name" value="NAD(P)-bd_dom_sf"/>
</dbReference>
<dbReference type="InterPro" id="IPR002347">
    <property type="entry name" value="SDR_fam"/>
</dbReference>
<keyword evidence="4" id="KW-1185">Reference proteome</keyword>
<dbReference type="OrthoDB" id="9803333at2"/>
<organism evidence="3 4">
    <name type="scientific">Rhodoplanes serenus</name>
    <dbReference type="NCBI Taxonomy" id="200615"/>
    <lineage>
        <taxon>Bacteria</taxon>
        <taxon>Pseudomonadati</taxon>
        <taxon>Pseudomonadota</taxon>
        <taxon>Alphaproteobacteria</taxon>
        <taxon>Hyphomicrobiales</taxon>
        <taxon>Nitrobacteraceae</taxon>
        <taxon>Rhodoplanes</taxon>
    </lineage>
</organism>
<evidence type="ECO:0000313" key="4">
    <source>
        <dbReference type="Proteomes" id="UP000289200"/>
    </source>
</evidence>
<dbReference type="PANTHER" id="PTHR42879">
    <property type="entry name" value="3-OXOACYL-(ACYL-CARRIER-PROTEIN) REDUCTASE"/>
    <property type="match status" value="1"/>
</dbReference>
<gene>
    <name evidence="3" type="primary">LRA5</name>
    <name evidence="3" type="ORF">RHODGE_RHODGE_01760</name>
</gene>
<evidence type="ECO:0000313" key="3">
    <source>
        <dbReference type="EMBL" id="VCU08594.1"/>
    </source>
</evidence>
<dbReference type="SUPFAM" id="SSF51735">
    <property type="entry name" value="NAD(P)-binding Rossmann-fold domains"/>
    <property type="match status" value="1"/>
</dbReference>
<evidence type="ECO:0000256" key="1">
    <source>
        <dbReference type="ARBA" id="ARBA00006484"/>
    </source>
</evidence>
<reference evidence="4" key="1">
    <citation type="submission" date="2018-10" db="EMBL/GenBank/DDBJ databases">
        <authorList>
            <person name="Peiro R."/>
            <person name="Begona"/>
            <person name="Cbmso G."/>
            <person name="Lopez M."/>
            <person name="Gonzalez S."/>
            <person name="Sacristan E."/>
            <person name="Castillo E."/>
        </authorList>
    </citation>
    <scope>NUCLEOTIDE SEQUENCE [LARGE SCALE GENOMIC DNA]</scope>
</reference>
<sequence>MIAFDFSGRRAVITGGSRGLGRGVAERLRDAGAAVTVWDLDPVPLAGIASHAVDVTRADQIAAAVAEAAAGGGIDILVTAAGYAGSRQPMEAVAEAEWRTVLDVTLTGVFQVCRQVVPLMRQAGRGRIVTVASLAAKEGKAGLAAYAAATAGIVAFTKSLGRELAETDIRVNCVTPAAIDTEFLRVLPPAAIAAVAARSPMKRLGTVAEFAELVAWLCSDACSYSTGAVFDVSGGQATA</sequence>
<accession>A0A3S4F911</accession>
<protein>
    <submittedName>
        <fullName evidence="3">2-dehydro-3-deoxy-L-rhamnonate dehydrogenase (NAD(+))</fullName>
    </submittedName>
</protein>
<dbReference type="CDD" id="cd05233">
    <property type="entry name" value="SDR_c"/>
    <property type="match status" value="1"/>
</dbReference>
<dbReference type="Proteomes" id="UP000289200">
    <property type="component" value="Unassembled WGS sequence"/>
</dbReference>
<keyword evidence="2" id="KW-0560">Oxidoreductase</keyword>
<dbReference type="AlphaFoldDB" id="A0A3S4F911"/>
<dbReference type="FunFam" id="3.40.50.720:FF:000173">
    <property type="entry name" value="3-oxoacyl-[acyl-carrier protein] reductase"/>
    <property type="match status" value="1"/>
</dbReference>
<dbReference type="GO" id="GO:0016491">
    <property type="term" value="F:oxidoreductase activity"/>
    <property type="evidence" value="ECO:0007669"/>
    <property type="project" value="UniProtKB-KW"/>
</dbReference>
<dbReference type="RefSeq" id="WP_129608664.1">
    <property type="nucleotide sequence ID" value="NZ_UWOC01000131.1"/>
</dbReference>
<proteinExistence type="inferred from homology"/>
<dbReference type="PANTHER" id="PTHR42879:SF2">
    <property type="entry name" value="3-OXOACYL-[ACYL-CARRIER-PROTEIN] REDUCTASE FABG"/>
    <property type="match status" value="1"/>
</dbReference>
<dbReference type="Gene3D" id="3.40.50.720">
    <property type="entry name" value="NAD(P)-binding Rossmann-like Domain"/>
    <property type="match status" value="1"/>
</dbReference>
<comment type="caution">
    <text evidence="3">The sequence shown here is derived from an EMBL/GenBank/DDBJ whole genome shotgun (WGS) entry which is preliminary data.</text>
</comment>
<dbReference type="EMBL" id="UWOC01000131">
    <property type="protein sequence ID" value="VCU08594.1"/>
    <property type="molecule type" value="Genomic_DNA"/>
</dbReference>
<dbReference type="Pfam" id="PF13561">
    <property type="entry name" value="adh_short_C2"/>
    <property type="match status" value="1"/>
</dbReference>
<dbReference type="PRINTS" id="PR00080">
    <property type="entry name" value="SDRFAMILY"/>
</dbReference>
<evidence type="ECO:0000256" key="2">
    <source>
        <dbReference type="ARBA" id="ARBA00023002"/>
    </source>
</evidence>
<comment type="similarity">
    <text evidence="1">Belongs to the short-chain dehydrogenases/reductases (SDR) family.</text>
</comment>
<dbReference type="PRINTS" id="PR00081">
    <property type="entry name" value="GDHRDH"/>
</dbReference>
<dbReference type="InterPro" id="IPR050259">
    <property type="entry name" value="SDR"/>
</dbReference>